<feature type="transmembrane region" description="Helical" evidence="3">
    <location>
        <begin position="33"/>
        <end position="49"/>
    </location>
</feature>
<name>A0A8J2VII1_9BACL</name>
<feature type="transmembrane region" description="Helical" evidence="3">
    <location>
        <begin position="129"/>
        <end position="147"/>
    </location>
</feature>
<keyword evidence="1" id="KW-0645">Protease</keyword>
<gene>
    <name evidence="4" type="ORF">GCM10011571_25690</name>
</gene>
<dbReference type="EC" id="3.4.23.-" evidence="1"/>
<dbReference type="AlphaFoldDB" id="A0A8J2VII1"/>
<reference evidence="4" key="2">
    <citation type="submission" date="2020-09" db="EMBL/GenBank/DDBJ databases">
        <authorList>
            <person name="Sun Q."/>
            <person name="Zhou Y."/>
        </authorList>
    </citation>
    <scope>NUCLEOTIDE SEQUENCE</scope>
    <source>
        <strain evidence="4">CGMCC 1.15179</strain>
    </source>
</reference>
<dbReference type="Pfam" id="PF03419">
    <property type="entry name" value="Peptidase_U4"/>
    <property type="match status" value="1"/>
</dbReference>
<keyword evidence="1 3" id="KW-0472">Membrane</keyword>
<reference evidence="4" key="1">
    <citation type="journal article" date="2014" name="Int. J. Syst. Evol. Microbiol.">
        <title>Complete genome sequence of Corynebacterium casei LMG S-19264T (=DSM 44701T), isolated from a smear-ripened cheese.</title>
        <authorList>
            <consortium name="US DOE Joint Genome Institute (JGI-PGF)"/>
            <person name="Walter F."/>
            <person name="Albersmeier A."/>
            <person name="Kalinowski J."/>
            <person name="Ruckert C."/>
        </authorList>
    </citation>
    <scope>NUCLEOTIDE SEQUENCE</scope>
    <source>
        <strain evidence="4">CGMCC 1.15179</strain>
    </source>
</reference>
<dbReference type="GO" id="GO:0006508">
    <property type="term" value="P:proteolysis"/>
    <property type="evidence" value="ECO:0007669"/>
    <property type="project" value="UniProtKB-KW"/>
</dbReference>
<keyword evidence="1" id="KW-0064">Aspartyl protease</keyword>
<dbReference type="RefSeq" id="WP_188648290.1">
    <property type="nucleotide sequence ID" value="NZ_BMHQ01000009.1"/>
</dbReference>
<feature type="transmembrane region" description="Helical" evidence="3">
    <location>
        <begin position="90"/>
        <end position="109"/>
    </location>
</feature>
<comment type="function">
    <text evidence="1">Probable aspartic protease that is responsible for the proteolytic cleavage of the RNA polymerase sigma E factor (SigE/spoIIGB) to yield the active peptide in the mother cell during sporulation. Responds to a signal from the forespore that is triggered by the extracellular signal protein SpoIIR.</text>
</comment>
<keyword evidence="3" id="KW-0812">Transmembrane</keyword>
<keyword evidence="1" id="KW-0378">Hydrolase</keyword>
<feature type="active site" evidence="2">
    <location>
        <position position="183"/>
    </location>
</feature>
<proteinExistence type="inferred from homology"/>
<feature type="transmembrane region" description="Helical" evidence="3">
    <location>
        <begin position="61"/>
        <end position="78"/>
    </location>
</feature>
<evidence type="ECO:0000256" key="1">
    <source>
        <dbReference type="PIRNR" id="PIRNR018571"/>
    </source>
</evidence>
<dbReference type="GO" id="GO:0004190">
    <property type="term" value="F:aspartic-type endopeptidase activity"/>
    <property type="evidence" value="ECO:0007669"/>
    <property type="project" value="UniProtKB-KW"/>
</dbReference>
<comment type="subunit">
    <text evidence="1">Self-associates. Interacts with SigE. Interacts with SpoIIR.</text>
</comment>
<dbReference type="NCBIfam" id="TIGR02854">
    <property type="entry name" value="spore_II_GA"/>
    <property type="match status" value="1"/>
</dbReference>
<comment type="caution">
    <text evidence="4">The sequence shown here is derived from an EMBL/GenBank/DDBJ whole genome shotgun (WGS) entry which is preliminary data.</text>
</comment>
<evidence type="ECO:0000313" key="4">
    <source>
        <dbReference type="EMBL" id="GGE22466.1"/>
    </source>
</evidence>
<evidence type="ECO:0000256" key="2">
    <source>
        <dbReference type="PIRSR" id="PIRSR018571-1"/>
    </source>
</evidence>
<dbReference type="InterPro" id="IPR005081">
    <property type="entry name" value="SpoIIGA"/>
</dbReference>
<dbReference type="GO" id="GO:0030435">
    <property type="term" value="P:sporulation resulting in formation of a cellular spore"/>
    <property type="evidence" value="ECO:0007669"/>
    <property type="project" value="UniProtKB-KW"/>
</dbReference>
<keyword evidence="1" id="KW-1003">Cell membrane</keyword>
<sequence length="302" mass="33756">MVVYADMVFLLNLCIDSLILMLTAAIRRQRTSLWRIFTAALLGAVYAMAQLWDPLAVPHTMLIKLLVSLFMVWIALGYHSPLQYLRNVTVFYLISFVMGGGMFALHYILSGEAHVAGGVLFTASSGWGSPVSWVFVLVAFPLVWLYARFSFGSLQRRQIVNQYLAQVAITFGDQRLECTGLIDTGNQLRDPITRTPVMMVELEEIASYLPESLAVMVKEKNWGGMENQLPAEWMTRIRFVPFRGAGSDGGVMLVLKPDRVEVLHEQEWRESGKVLIGLDAGRLSSDGTYQAILHPSCMTQAS</sequence>
<dbReference type="EMBL" id="BMHQ01000009">
    <property type="protein sequence ID" value="GGE22466.1"/>
    <property type="molecule type" value="Genomic_DNA"/>
</dbReference>
<dbReference type="GO" id="GO:0030436">
    <property type="term" value="P:asexual sporulation"/>
    <property type="evidence" value="ECO:0007669"/>
    <property type="project" value="InterPro"/>
</dbReference>
<evidence type="ECO:0000313" key="5">
    <source>
        <dbReference type="Proteomes" id="UP000625210"/>
    </source>
</evidence>
<comment type="subcellular location">
    <subcellularLocation>
        <location evidence="1">Cell membrane</location>
    </subcellularLocation>
</comment>
<feature type="transmembrane region" description="Helical" evidence="3">
    <location>
        <begin position="6"/>
        <end position="26"/>
    </location>
</feature>
<keyword evidence="5" id="KW-1185">Reference proteome</keyword>
<dbReference type="Proteomes" id="UP000625210">
    <property type="component" value="Unassembled WGS sequence"/>
</dbReference>
<protein>
    <recommendedName>
        <fullName evidence="1">Sporulation sigma-E factor-processing peptidase</fullName>
        <ecNumber evidence="1">3.4.23.-</ecNumber>
    </recommendedName>
    <alternativeName>
        <fullName evidence="1">Membrane-associated aspartic protease</fullName>
    </alternativeName>
    <alternativeName>
        <fullName evidence="1">Stage II sporulation protein GA</fullName>
    </alternativeName>
</protein>
<dbReference type="PIRSF" id="PIRSF018571">
    <property type="entry name" value="SpoIIGA"/>
    <property type="match status" value="1"/>
</dbReference>
<dbReference type="GO" id="GO:0005886">
    <property type="term" value="C:plasma membrane"/>
    <property type="evidence" value="ECO:0007669"/>
    <property type="project" value="UniProtKB-SubCell"/>
</dbReference>
<keyword evidence="3" id="KW-1133">Transmembrane helix</keyword>
<comment type="similarity">
    <text evidence="1">Belongs to the peptidase U4 family.</text>
</comment>
<accession>A0A8J2VII1</accession>
<evidence type="ECO:0000256" key="3">
    <source>
        <dbReference type="SAM" id="Phobius"/>
    </source>
</evidence>
<organism evidence="4 5">
    <name type="scientific">Marinithermofilum abyssi</name>
    <dbReference type="NCBI Taxonomy" id="1571185"/>
    <lineage>
        <taxon>Bacteria</taxon>
        <taxon>Bacillati</taxon>
        <taxon>Bacillota</taxon>
        <taxon>Bacilli</taxon>
        <taxon>Bacillales</taxon>
        <taxon>Thermoactinomycetaceae</taxon>
        <taxon>Marinithermofilum</taxon>
    </lineage>
</organism>
<keyword evidence="1" id="KW-0749">Sporulation</keyword>